<comment type="subcellular location">
    <subcellularLocation>
        <location evidence="1">Cell membrane</location>
        <topology evidence="1">Multi-pass membrane protein</topology>
    </subcellularLocation>
</comment>
<dbReference type="PANTHER" id="PTHR30106">
    <property type="entry name" value="INNER MEMBRANE PROTEIN YEIH-RELATED"/>
    <property type="match status" value="1"/>
</dbReference>
<evidence type="ECO:0000256" key="3">
    <source>
        <dbReference type="ARBA" id="ARBA00022475"/>
    </source>
</evidence>
<feature type="transmembrane region" description="Helical" evidence="7">
    <location>
        <begin position="327"/>
        <end position="348"/>
    </location>
</feature>
<keyword evidence="6 7" id="KW-0472">Membrane</keyword>
<proteinExistence type="inferred from homology"/>
<feature type="transmembrane region" description="Helical" evidence="7">
    <location>
        <begin position="46"/>
        <end position="63"/>
    </location>
</feature>
<feature type="transmembrane region" description="Helical" evidence="7">
    <location>
        <begin position="228"/>
        <end position="245"/>
    </location>
</feature>
<feature type="transmembrane region" description="Helical" evidence="7">
    <location>
        <begin position="266"/>
        <end position="286"/>
    </location>
</feature>
<comment type="similarity">
    <text evidence="2">Belongs to the UPF0324 family.</text>
</comment>
<dbReference type="RefSeq" id="WP_320506859.1">
    <property type="nucleotide sequence ID" value="NZ_JAXCLW010000001.1"/>
</dbReference>
<reference evidence="8 9" key="1">
    <citation type="journal article" date="2016" name="Antonie Van Leeuwenhoek">
        <title>Dongia soli sp. nov., isolated from soil from Dokdo, Korea.</title>
        <authorList>
            <person name="Kim D.U."/>
            <person name="Lee H."/>
            <person name="Kim H."/>
            <person name="Kim S.G."/>
            <person name="Ka J.O."/>
        </authorList>
    </citation>
    <scope>NUCLEOTIDE SEQUENCE [LARGE SCALE GENOMIC DNA]</scope>
    <source>
        <strain evidence="8 9">D78</strain>
    </source>
</reference>
<evidence type="ECO:0000256" key="5">
    <source>
        <dbReference type="ARBA" id="ARBA00022989"/>
    </source>
</evidence>
<evidence type="ECO:0000256" key="6">
    <source>
        <dbReference type="ARBA" id="ARBA00023136"/>
    </source>
</evidence>
<feature type="transmembrane region" description="Helical" evidence="7">
    <location>
        <begin position="162"/>
        <end position="183"/>
    </location>
</feature>
<evidence type="ECO:0000256" key="4">
    <source>
        <dbReference type="ARBA" id="ARBA00022692"/>
    </source>
</evidence>
<feature type="transmembrane region" description="Helical" evidence="7">
    <location>
        <begin position="106"/>
        <end position="126"/>
    </location>
</feature>
<feature type="transmembrane region" description="Helical" evidence="7">
    <location>
        <begin position="298"/>
        <end position="315"/>
    </location>
</feature>
<accession>A0ABU5E7H5</accession>
<sequence length="349" mass="36554">MAESYSSPVSASPGIQLPAAVPGLVLATLIAVFAETLHRYPGLDRFNPMILAMLIGLGFSVLIGTPAHCRAGTGFAARTLLRWAIALLGLQLALTRLGDLGWSGILLILLVVPATFSVTVLLGRWLGVPRELRYLIAFGTSICGASAVMAGNTVVKGSEDEAAYGIACVTIFGTAAMLLYPLVPGLLGLNVDQFGLWAGATIHEIGQVVAAGYQHGTISGDMATLAKLSRVLLLAPVVMTVGLIFRRHVQPRPQADAVRNSASGRIALPWFILVFVVLAGINSLGLVPQAVQHAAPDVTGFMMAVALGAMGLNTDGRKLLRRGWRPLLLGFLASLFIGALGLLLVVVLP</sequence>
<keyword evidence="9" id="KW-1185">Reference proteome</keyword>
<dbReference type="EMBL" id="JAXCLW010000001">
    <property type="protein sequence ID" value="MDY0881811.1"/>
    <property type="molecule type" value="Genomic_DNA"/>
</dbReference>
<dbReference type="Pfam" id="PF03601">
    <property type="entry name" value="Cons_hypoth698"/>
    <property type="match status" value="1"/>
</dbReference>
<evidence type="ECO:0000313" key="9">
    <source>
        <dbReference type="Proteomes" id="UP001279642"/>
    </source>
</evidence>
<evidence type="ECO:0000256" key="2">
    <source>
        <dbReference type="ARBA" id="ARBA00007977"/>
    </source>
</evidence>
<keyword evidence="5 7" id="KW-1133">Transmembrane helix</keyword>
<feature type="transmembrane region" description="Helical" evidence="7">
    <location>
        <begin position="132"/>
        <end position="155"/>
    </location>
</feature>
<dbReference type="InterPro" id="IPR018383">
    <property type="entry name" value="UPF0324_pro"/>
</dbReference>
<feature type="transmembrane region" description="Helical" evidence="7">
    <location>
        <begin position="15"/>
        <end position="34"/>
    </location>
</feature>
<evidence type="ECO:0000256" key="1">
    <source>
        <dbReference type="ARBA" id="ARBA00004651"/>
    </source>
</evidence>
<keyword evidence="4 7" id="KW-0812">Transmembrane</keyword>
<name>A0ABU5E7H5_9PROT</name>
<keyword evidence="3" id="KW-1003">Cell membrane</keyword>
<organism evidence="8 9">
    <name type="scientific">Dongia soli</name>
    <dbReference type="NCBI Taxonomy" id="600628"/>
    <lineage>
        <taxon>Bacteria</taxon>
        <taxon>Pseudomonadati</taxon>
        <taxon>Pseudomonadota</taxon>
        <taxon>Alphaproteobacteria</taxon>
        <taxon>Rhodospirillales</taxon>
        <taxon>Dongiaceae</taxon>
        <taxon>Dongia</taxon>
    </lineage>
</organism>
<dbReference type="PANTHER" id="PTHR30106:SF2">
    <property type="entry name" value="UPF0324 INNER MEMBRANE PROTEIN YEIH"/>
    <property type="match status" value="1"/>
</dbReference>
<dbReference type="Proteomes" id="UP001279642">
    <property type="component" value="Unassembled WGS sequence"/>
</dbReference>
<protein>
    <submittedName>
        <fullName evidence="8">YeiH family protein</fullName>
    </submittedName>
</protein>
<evidence type="ECO:0000256" key="7">
    <source>
        <dbReference type="SAM" id="Phobius"/>
    </source>
</evidence>
<gene>
    <name evidence="8" type="ORF">SMD27_03075</name>
</gene>
<evidence type="ECO:0000313" key="8">
    <source>
        <dbReference type="EMBL" id="MDY0881811.1"/>
    </source>
</evidence>
<feature type="transmembrane region" description="Helical" evidence="7">
    <location>
        <begin position="75"/>
        <end position="94"/>
    </location>
</feature>
<comment type="caution">
    <text evidence="8">The sequence shown here is derived from an EMBL/GenBank/DDBJ whole genome shotgun (WGS) entry which is preliminary data.</text>
</comment>